<comment type="caution">
    <text evidence="6">The sequence shown here is derived from an EMBL/GenBank/DDBJ whole genome shotgun (WGS) entry which is preliminary data.</text>
</comment>
<evidence type="ECO:0000313" key="7">
    <source>
        <dbReference type="Proteomes" id="UP001257914"/>
    </source>
</evidence>
<sequence length="277" mass="30799">MPIISKLLHIILIVLSLMFINQTMASDIAHSLRNNTQGNSLTENYIELGIFGFTGVLPSVKEDDDGVSGIGILANGSFNINGFFIEKQGESQEPFVFGYNAYDDDLWSFDIVIATTFGGLPDDDRFKDLDARRASIMLGGRLTGNVFGNTIQLLAKTDVSSHSNGTTFSALLGRNWQIRNLNLHAMIGLNYIDDNQSNYYYGINQKEANKTTFETYRAADHYSTRLEIGVTYPLTQHWVFRATGQAFTVSNEVTDSPLFLNKRKGGALLESSLSYVF</sequence>
<protein>
    <submittedName>
        <fullName evidence="6">MipA/OmpV family protein</fullName>
    </submittedName>
</protein>
<evidence type="ECO:0000256" key="1">
    <source>
        <dbReference type="ARBA" id="ARBA00004442"/>
    </source>
</evidence>
<evidence type="ECO:0000313" key="6">
    <source>
        <dbReference type="EMBL" id="MDU0112706.1"/>
    </source>
</evidence>
<reference evidence="6 7" key="1">
    <citation type="submission" date="2023-10" db="EMBL/GenBank/DDBJ databases">
        <title>Psychrosphaera aquimaarina strain SW33 isolated from seawater.</title>
        <authorList>
            <person name="Bayburt H."/>
            <person name="Kim J.M."/>
            <person name="Choi B.J."/>
            <person name="Jeon C.O."/>
        </authorList>
    </citation>
    <scope>NUCLEOTIDE SEQUENCE [LARGE SCALE GENOMIC DNA]</scope>
    <source>
        <strain evidence="6 7">KCTC 52743</strain>
    </source>
</reference>
<comment type="subcellular location">
    <subcellularLocation>
        <location evidence="1">Cell outer membrane</location>
    </subcellularLocation>
</comment>
<name>A0ABU3QZ49_9GAMM</name>
<dbReference type="RefSeq" id="WP_315946417.1">
    <property type="nucleotide sequence ID" value="NZ_JAWCUA010000007.1"/>
</dbReference>
<comment type="similarity">
    <text evidence="2">Belongs to the MipA/OmpV family.</text>
</comment>
<dbReference type="InterPro" id="IPR010583">
    <property type="entry name" value="MipA"/>
</dbReference>
<keyword evidence="7" id="KW-1185">Reference proteome</keyword>
<proteinExistence type="inferred from homology"/>
<dbReference type="PANTHER" id="PTHR38776:SF1">
    <property type="entry name" value="MLTA-INTERACTING PROTEIN-RELATED"/>
    <property type="match status" value="1"/>
</dbReference>
<dbReference type="Pfam" id="PF06629">
    <property type="entry name" value="MipA"/>
    <property type="match status" value="1"/>
</dbReference>
<evidence type="ECO:0000256" key="4">
    <source>
        <dbReference type="ARBA" id="ARBA00023136"/>
    </source>
</evidence>
<keyword evidence="3" id="KW-0732">Signal</keyword>
<dbReference type="Proteomes" id="UP001257914">
    <property type="component" value="Unassembled WGS sequence"/>
</dbReference>
<accession>A0ABU3QZ49</accession>
<dbReference type="PANTHER" id="PTHR38776">
    <property type="entry name" value="MLTA-INTERACTING PROTEIN-RELATED"/>
    <property type="match status" value="1"/>
</dbReference>
<evidence type="ECO:0000256" key="3">
    <source>
        <dbReference type="ARBA" id="ARBA00022729"/>
    </source>
</evidence>
<dbReference type="EMBL" id="JAWCUA010000007">
    <property type="protein sequence ID" value="MDU0112706.1"/>
    <property type="molecule type" value="Genomic_DNA"/>
</dbReference>
<evidence type="ECO:0000256" key="2">
    <source>
        <dbReference type="ARBA" id="ARBA00005722"/>
    </source>
</evidence>
<evidence type="ECO:0000256" key="5">
    <source>
        <dbReference type="ARBA" id="ARBA00023237"/>
    </source>
</evidence>
<gene>
    <name evidence="6" type="ORF">RT723_06750</name>
</gene>
<organism evidence="6 7">
    <name type="scientific">Psychrosphaera aquimarina</name>
    <dbReference type="NCBI Taxonomy" id="2044854"/>
    <lineage>
        <taxon>Bacteria</taxon>
        <taxon>Pseudomonadati</taxon>
        <taxon>Pseudomonadota</taxon>
        <taxon>Gammaproteobacteria</taxon>
        <taxon>Alteromonadales</taxon>
        <taxon>Pseudoalteromonadaceae</taxon>
        <taxon>Psychrosphaera</taxon>
    </lineage>
</organism>
<keyword evidence="4" id="KW-0472">Membrane</keyword>
<keyword evidence="5" id="KW-0998">Cell outer membrane</keyword>